<protein>
    <submittedName>
        <fullName evidence="3">Alpha/beta fold hydrolase</fullName>
    </submittedName>
</protein>
<dbReference type="InterPro" id="IPR000073">
    <property type="entry name" value="AB_hydrolase_1"/>
</dbReference>
<dbReference type="RefSeq" id="WP_345367325.1">
    <property type="nucleotide sequence ID" value="NZ_BAABII010000018.1"/>
</dbReference>
<gene>
    <name evidence="3" type="ORF">AB8O55_13395</name>
</gene>
<dbReference type="SUPFAM" id="SSF53474">
    <property type="entry name" value="alpha/beta-Hydrolases"/>
    <property type="match status" value="1"/>
</dbReference>
<dbReference type="PANTHER" id="PTHR43798:SF33">
    <property type="entry name" value="HYDROLASE, PUTATIVE (AFU_ORTHOLOGUE AFUA_2G14860)-RELATED"/>
    <property type="match status" value="1"/>
</dbReference>
<dbReference type="InterPro" id="IPR000639">
    <property type="entry name" value="Epox_hydrolase-like"/>
</dbReference>
<organism evidence="3 4">
    <name type="scientific">Saccharopolyspora cebuensis</name>
    <dbReference type="NCBI Taxonomy" id="418759"/>
    <lineage>
        <taxon>Bacteria</taxon>
        <taxon>Bacillati</taxon>
        <taxon>Actinomycetota</taxon>
        <taxon>Actinomycetes</taxon>
        <taxon>Pseudonocardiales</taxon>
        <taxon>Pseudonocardiaceae</taxon>
        <taxon>Saccharopolyspora</taxon>
    </lineage>
</organism>
<feature type="region of interest" description="Disordered" evidence="1">
    <location>
        <begin position="32"/>
        <end position="95"/>
    </location>
</feature>
<reference evidence="3 4" key="1">
    <citation type="submission" date="2024-08" db="EMBL/GenBank/DDBJ databases">
        <title>Genome mining of Saccharopolyspora cebuensis PGLac3 from Nigerian medicinal plant.</title>
        <authorList>
            <person name="Ezeobiora C.E."/>
            <person name="Igbokwe N.H."/>
            <person name="Amin D.H."/>
            <person name="Mendie U.E."/>
        </authorList>
    </citation>
    <scope>NUCLEOTIDE SEQUENCE [LARGE SCALE GENOMIC DNA]</scope>
    <source>
        <strain evidence="3 4">PGLac3</strain>
    </source>
</reference>
<dbReference type="Pfam" id="PF00561">
    <property type="entry name" value="Abhydrolase_1"/>
    <property type="match status" value="1"/>
</dbReference>
<feature type="domain" description="AB hydrolase-1" evidence="2">
    <location>
        <begin position="106"/>
        <end position="348"/>
    </location>
</feature>
<dbReference type="Proteomes" id="UP001564626">
    <property type="component" value="Unassembled WGS sequence"/>
</dbReference>
<dbReference type="InterPro" id="IPR029058">
    <property type="entry name" value="AB_hydrolase_fold"/>
</dbReference>
<evidence type="ECO:0000256" key="1">
    <source>
        <dbReference type="SAM" id="MobiDB-lite"/>
    </source>
</evidence>
<keyword evidence="4" id="KW-1185">Reference proteome</keyword>
<dbReference type="PRINTS" id="PR00111">
    <property type="entry name" value="ABHYDROLASE"/>
</dbReference>
<accession>A0ABV4CH20</accession>
<comment type="caution">
    <text evidence="3">The sequence shown here is derived from an EMBL/GenBank/DDBJ whole genome shotgun (WGS) entry which is preliminary data.</text>
</comment>
<name>A0ABV4CH20_9PSEU</name>
<sequence>MTTSDPVERTCRLGGADVHYWSYRDALAAGGPATDVRRHDTEVTAPRPAEPAAPSGAVTAPGAAGGVTAAGAATEPGRPGGDAAPAAPDVGSRTDVDLPPGADGAPVVMVHGLRGTHHGLELIADGLPDRNVVIPDLPGYGASGPLTTGRHDVAGYARVIAELIEHLGGRERPVVLLGHSFGSIVAARVAAEHPELVHRLVLVNPIATPALRGPRVLLSKLTAGYYAVGKALPDRLGTALLSHRLIVLGASRAMTRTKDARLRAFIDSSHLQHFSSFHSPEVLSETFHASVSYTVADHAAALRMPVLLIAGATDDIAPVDGQRVLTARIPRGKLVVLPDVGHLVHYETPEAAAGAITEFLGEA</sequence>
<dbReference type="Gene3D" id="3.40.50.1820">
    <property type="entry name" value="alpha/beta hydrolase"/>
    <property type="match status" value="1"/>
</dbReference>
<keyword evidence="3" id="KW-0378">Hydrolase</keyword>
<evidence type="ECO:0000313" key="3">
    <source>
        <dbReference type="EMBL" id="MEY8040395.1"/>
    </source>
</evidence>
<dbReference type="EMBL" id="JBGEHV010000021">
    <property type="protein sequence ID" value="MEY8040395.1"/>
    <property type="molecule type" value="Genomic_DNA"/>
</dbReference>
<evidence type="ECO:0000313" key="4">
    <source>
        <dbReference type="Proteomes" id="UP001564626"/>
    </source>
</evidence>
<dbReference type="GO" id="GO:0016787">
    <property type="term" value="F:hydrolase activity"/>
    <property type="evidence" value="ECO:0007669"/>
    <property type="project" value="UniProtKB-KW"/>
</dbReference>
<dbReference type="PRINTS" id="PR00412">
    <property type="entry name" value="EPOXHYDRLASE"/>
</dbReference>
<proteinExistence type="predicted"/>
<dbReference type="InterPro" id="IPR050266">
    <property type="entry name" value="AB_hydrolase_sf"/>
</dbReference>
<dbReference type="PANTHER" id="PTHR43798">
    <property type="entry name" value="MONOACYLGLYCEROL LIPASE"/>
    <property type="match status" value="1"/>
</dbReference>
<feature type="compositionally biased region" description="Low complexity" evidence="1">
    <location>
        <begin position="52"/>
        <end position="91"/>
    </location>
</feature>
<evidence type="ECO:0000259" key="2">
    <source>
        <dbReference type="Pfam" id="PF00561"/>
    </source>
</evidence>